<dbReference type="SUPFAM" id="SSF58100">
    <property type="entry name" value="Bacterial hemolysins"/>
    <property type="match status" value="1"/>
</dbReference>
<protein>
    <recommendedName>
        <fullName evidence="5">DUF1640 domain-containing protein</fullName>
    </recommendedName>
</protein>
<evidence type="ECO:0008006" key="5">
    <source>
        <dbReference type="Google" id="ProtNLM"/>
    </source>
</evidence>
<evidence type="ECO:0000256" key="2">
    <source>
        <dbReference type="SAM" id="Phobius"/>
    </source>
</evidence>
<feature type="transmembrane region" description="Helical" evidence="2">
    <location>
        <begin position="98"/>
        <end position="115"/>
    </location>
</feature>
<evidence type="ECO:0000256" key="1">
    <source>
        <dbReference type="SAM" id="Coils"/>
    </source>
</evidence>
<organism evidence="3 4">
    <name type="scientific">Candidatus Megaera venefica</name>
    <dbReference type="NCBI Taxonomy" id="2055910"/>
    <lineage>
        <taxon>Bacteria</taxon>
        <taxon>Pseudomonadati</taxon>
        <taxon>Pseudomonadota</taxon>
        <taxon>Alphaproteobacteria</taxon>
        <taxon>Rickettsiales</taxon>
        <taxon>Rickettsiaceae</taxon>
        <taxon>Candidatus Megaera</taxon>
    </lineage>
</organism>
<keyword evidence="4" id="KW-1185">Reference proteome</keyword>
<dbReference type="RefSeq" id="WP_322777595.1">
    <property type="nucleotide sequence ID" value="NZ_JARJFB010000211.1"/>
</dbReference>
<accession>A0ABU5NEU7</accession>
<gene>
    <name evidence="3" type="ORF">Megvenef_01663</name>
</gene>
<feature type="coiled-coil region" evidence="1">
    <location>
        <begin position="46"/>
        <end position="80"/>
    </location>
</feature>
<keyword evidence="2" id="KW-0812">Transmembrane</keyword>
<keyword evidence="2" id="KW-1133">Transmembrane helix</keyword>
<name>A0ABU5NEU7_9RICK</name>
<sequence length="120" mass="13583">MTRIDTHAIIEELIASGALKKQAEVCVARFVLRNEIEDLERRLATKSDLSQLRAELKSDLVKLESKIDGIESRLESKIDKLESKLDSGFNSINTNLKWISFIGMAIFGPITVMLIKDLFF</sequence>
<comment type="caution">
    <text evidence="3">The sequence shown here is derived from an EMBL/GenBank/DDBJ whole genome shotgun (WGS) entry which is preliminary data.</text>
</comment>
<keyword evidence="2" id="KW-0472">Membrane</keyword>
<dbReference type="Gene3D" id="1.20.5.340">
    <property type="match status" value="1"/>
</dbReference>
<evidence type="ECO:0000313" key="3">
    <source>
        <dbReference type="EMBL" id="MEA0971679.1"/>
    </source>
</evidence>
<dbReference type="Proteomes" id="UP001291687">
    <property type="component" value="Unassembled WGS sequence"/>
</dbReference>
<reference evidence="3 4" key="1">
    <citation type="submission" date="2023-03" db="EMBL/GenBank/DDBJ databases">
        <title>Host association and intracellularity evolved multiple times independently in the Rickettsiales.</title>
        <authorList>
            <person name="Castelli M."/>
            <person name="Nardi T."/>
            <person name="Gammuto L."/>
            <person name="Bellinzona G."/>
            <person name="Sabaneyeva E."/>
            <person name="Potekhin A."/>
            <person name="Serra V."/>
            <person name="Petroni G."/>
            <person name="Sassera D."/>
        </authorList>
    </citation>
    <scope>NUCLEOTIDE SEQUENCE [LARGE SCALE GENOMIC DNA]</scope>
    <source>
        <strain evidence="3 4">Sr 2-6</strain>
    </source>
</reference>
<proteinExistence type="predicted"/>
<keyword evidence="1" id="KW-0175">Coiled coil</keyword>
<dbReference type="EMBL" id="JARJFB010000211">
    <property type="protein sequence ID" value="MEA0971679.1"/>
    <property type="molecule type" value="Genomic_DNA"/>
</dbReference>
<evidence type="ECO:0000313" key="4">
    <source>
        <dbReference type="Proteomes" id="UP001291687"/>
    </source>
</evidence>